<evidence type="ECO:0000313" key="2">
    <source>
        <dbReference type="Proteomes" id="UP001057375"/>
    </source>
</evidence>
<proteinExistence type="predicted"/>
<accession>A0ABQ5JWJ3</accession>
<comment type="caution">
    <text evidence="1">The sequence shown here is derived from an EMBL/GenBank/DDBJ whole genome shotgun (WGS) entry which is preliminary data.</text>
</comment>
<name>A0ABQ5JWJ3_9EUKA</name>
<reference evidence="1" key="1">
    <citation type="submission" date="2022-03" db="EMBL/GenBank/DDBJ databases">
        <title>Draft genome sequence of Aduncisulcus paluster, a free-living microaerophilic Fornicata.</title>
        <authorList>
            <person name="Yuyama I."/>
            <person name="Kume K."/>
            <person name="Tamura T."/>
            <person name="Inagaki Y."/>
            <person name="Hashimoto T."/>
        </authorList>
    </citation>
    <scope>NUCLEOTIDE SEQUENCE</scope>
    <source>
        <strain evidence="1">NY0171</strain>
    </source>
</reference>
<evidence type="ECO:0000313" key="1">
    <source>
        <dbReference type="EMBL" id="GKT14960.1"/>
    </source>
</evidence>
<gene>
    <name evidence="1" type="ORF">ADUPG1_010587</name>
</gene>
<dbReference type="EMBL" id="BQXS01011638">
    <property type="protein sequence ID" value="GKT14960.1"/>
    <property type="molecule type" value="Genomic_DNA"/>
</dbReference>
<organism evidence="1 2">
    <name type="scientific">Aduncisulcus paluster</name>
    <dbReference type="NCBI Taxonomy" id="2918883"/>
    <lineage>
        <taxon>Eukaryota</taxon>
        <taxon>Metamonada</taxon>
        <taxon>Carpediemonas-like organisms</taxon>
        <taxon>Aduncisulcus</taxon>
    </lineage>
</organism>
<protein>
    <submittedName>
        <fullName evidence="1">Uncharacterized protein</fullName>
    </submittedName>
</protein>
<dbReference type="Proteomes" id="UP001057375">
    <property type="component" value="Unassembled WGS sequence"/>
</dbReference>
<keyword evidence="2" id="KW-1185">Reference proteome</keyword>
<sequence length="212" mass="25378">MDQDIKLQRALFAKKKHDMWEKAETKRILSQLRAEQWQKKRLEERKAASRKTFAETRRSLVGLAWSGHTSRLLLPAPGDAHLSAALSTSLPHTHRREFAEVSADNSRRMAAIIEASKKRQERDTQYVIELAKSKKTEEDRKKYEKQRRMEEIFNKRKAESEEREIKKQQLELLQARRLANISKREYDKQAKHKLWWREKEQQLHEQTRKPIK</sequence>